<organism evidence="1 2">
    <name type="scientific">Thalassotalea eurytherma</name>
    <dbReference type="NCBI Taxonomy" id="1144278"/>
    <lineage>
        <taxon>Bacteria</taxon>
        <taxon>Pseudomonadati</taxon>
        <taxon>Pseudomonadota</taxon>
        <taxon>Gammaproteobacteria</taxon>
        <taxon>Alteromonadales</taxon>
        <taxon>Colwelliaceae</taxon>
        <taxon>Thalassotalea</taxon>
    </lineage>
</organism>
<name>A0ABQ6GZ83_9GAMM</name>
<sequence>MISSIVLALGLATSPVTDSAPQAAVDTQASDEQVRVGRTKVRIANDYLEAGRTKVRIANDYVEAGRTKVRIEEDYQEAGRTKVRIGRTKVRI</sequence>
<dbReference type="RefSeq" id="WP_284206575.1">
    <property type="nucleotide sequence ID" value="NZ_BSSU01000003.1"/>
</dbReference>
<protein>
    <recommendedName>
        <fullName evidence="3">Organic solvent tolerance-like N-terminal domain-containing protein</fullName>
    </recommendedName>
</protein>
<dbReference type="EMBL" id="BSSU01000003">
    <property type="protein sequence ID" value="GLX81253.1"/>
    <property type="molecule type" value="Genomic_DNA"/>
</dbReference>
<accession>A0ABQ6GZ83</accession>
<evidence type="ECO:0000313" key="2">
    <source>
        <dbReference type="Proteomes" id="UP001157133"/>
    </source>
</evidence>
<reference evidence="1 2" key="1">
    <citation type="submission" date="2023-03" db="EMBL/GenBank/DDBJ databases">
        <title>Draft genome sequence of Thalassotalea eurytherma JCM 18482T.</title>
        <authorList>
            <person name="Sawabe T."/>
        </authorList>
    </citation>
    <scope>NUCLEOTIDE SEQUENCE [LARGE SCALE GENOMIC DNA]</scope>
    <source>
        <strain evidence="1 2">JCM 18482</strain>
    </source>
</reference>
<keyword evidence="2" id="KW-1185">Reference proteome</keyword>
<dbReference type="Proteomes" id="UP001157133">
    <property type="component" value="Unassembled WGS sequence"/>
</dbReference>
<comment type="caution">
    <text evidence="1">The sequence shown here is derived from an EMBL/GenBank/DDBJ whole genome shotgun (WGS) entry which is preliminary data.</text>
</comment>
<proteinExistence type="predicted"/>
<evidence type="ECO:0000313" key="1">
    <source>
        <dbReference type="EMBL" id="GLX81253.1"/>
    </source>
</evidence>
<gene>
    <name evidence="1" type="ORF">theurythT_07050</name>
</gene>
<evidence type="ECO:0008006" key="3">
    <source>
        <dbReference type="Google" id="ProtNLM"/>
    </source>
</evidence>